<dbReference type="InterPro" id="IPR005415">
    <property type="entry name" value="T3SS_Ca_resp_chp_LcrH/SycD"/>
</dbReference>
<accession>W6M9T2</accession>
<reference evidence="3" key="1">
    <citation type="submission" date="2013-07" db="EMBL/GenBank/DDBJ databases">
        <authorList>
            <person name="McIlroy S."/>
        </authorList>
    </citation>
    <scope>NUCLEOTIDE SEQUENCE [LARGE SCALE GENOMIC DNA]</scope>
    <source>
        <strain evidence="3">Run_A_D11</strain>
    </source>
</reference>
<dbReference type="PRINTS" id="PR01595">
    <property type="entry name" value="SYCDCHAPRONE"/>
</dbReference>
<evidence type="ECO:0000256" key="2">
    <source>
        <dbReference type="ARBA" id="ARBA00023186"/>
    </source>
</evidence>
<dbReference type="SUPFAM" id="SSF48452">
    <property type="entry name" value="TPR-like"/>
    <property type="match status" value="1"/>
</dbReference>
<keyword evidence="2" id="KW-0143">Chaperone</keyword>
<evidence type="ECO:0000313" key="4">
    <source>
        <dbReference type="Proteomes" id="UP000035760"/>
    </source>
</evidence>
<reference evidence="3" key="2">
    <citation type="submission" date="2014-03" db="EMBL/GenBank/DDBJ databases">
        <title>Candidatus Competibacter-lineage genomes retrieved from metagenomes reveal functional metabolic diversity.</title>
        <authorList>
            <person name="McIlroy S.J."/>
            <person name="Albertsen M."/>
            <person name="Andresen E.K."/>
            <person name="Saunders A.M."/>
            <person name="Kristiansen R."/>
            <person name="Stokholm-Bjerregaard M."/>
            <person name="Nielsen K.L."/>
            <person name="Nielsen P.H."/>
        </authorList>
    </citation>
    <scope>NUCLEOTIDE SEQUENCE</scope>
    <source>
        <strain evidence="3">Run_A_D11</strain>
    </source>
</reference>
<dbReference type="Pfam" id="PF07720">
    <property type="entry name" value="TPR_3"/>
    <property type="match status" value="1"/>
</dbReference>
<dbReference type="InterPro" id="IPR011716">
    <property type="entry name" value="TPR-3"/>
</dbReference>
<organism evidence="3 4">
    <name type="scientific">Candidatus Competibacter denitrificans Run_A_D11</name>
    <dbReference type="NCBI Taxonomy" id="1400863"/>
    <lineage>
        <taxon>Bacteria</taxon>
        <taxon>Pseudomonadati</taxon>
        <taxon>Pseudomonadota</taxon>
        <taxon>Gammaproteobacteria</taxon>
        <taxon>Candidatus Competibacteraceae</taxon>
        <taxon>Candidatus Competibacter</taxon>
    </lineage>
</organism>
<proteinExistence type="inferred from homology"/>
<dbReference type="RefSeq" id="WP_048674109.1">
    <property type="nucleotide sequence ID" value="NZ_CBTJ020000057.1"/>
</dbReference>
<keyword evidence="4" id="KW-1185">Reference proteome</keyword>
<dbReference type="PIRSF" id="PIRSF003165">
    <property type="entry name" value="Chaperone_SicA"/>
    <property type="match status" value="1"/>
</dbReference>
<evidence type="ECO:0000256" key="1">
    <source>
        <dbReference type="ARBA" id="ARBA00010244"/>
    </source>
</evidence>
<dbReference type="InterPro" id="IPR016379">
    <property type="entry name" value="T3SS_Ca_resp_chp_LcrH/SycD_sub"/>
</dbReference>
<sequence length="170" mass="18704">MAATQQTAQVIGFGAEELGKIVDALLATGGILGAIRGLDHQDFEAIYSVGYSLYNQGKYADAENMFTFLCFYDHLEKKNWMGLGSSRQMRKDFDGAIKAYSYLALLDVANPYPPLHAGDCYLALGKLEEAESGFFAAVHWAGDKPEYQAARSRAEVLLQAVKTKREARHG</sequence>
<dbReference type="Proteomes" id="UP000035760">
    <property type="component" value="Unassembled WGS sequence"/>
</dbReference>
<dbReference type="NCBIfam" id="TIGR02552">
    <property type="entry name" value="LcrH_SycD"/>
    <property type="match status" value="1"/>
</dbReference>
<gene>
    <name evidence="3" type="ORF">BN873_490008</name>
</gene>
<dbReference type="InterPro" id="IPR011990">
    <property type="entry name" value="TPR-like_helical_dom_sf"/>
</dbReference>
<comment type="caution">
    <text evidence="3">The sequence shown here is derived from an EMBL/GenBank/DDBJ whole genome shotgun (WGS) entry which is preliminary data.</text>
</comment>
<dbReference type="Pfam" id="PF14559">
    <property type="entry name" value="TPR_19"/>
    <property type="match status" value="1"/>
</dbReference>
<name>W6M9T2_9GAMM</name>
<evidence type="ECO:0000313" key="3">
    <source>
        <dbReference type="EMBL" id="CDI03399.1"/>
    </source>
</evidence>
<dbReference type="Gene3D" id="1.25.40.10">
    <property type="entry name" value="Tetratricopeptide repeat domain"/>
    <property type="match status" value="1"/>
</dbReference>
<protein>
    <submittedName>
        <fullName evidence="3">Low calcium response locus protein H</fullName>
    </submittedName>
</protein>
<dbReference type="EMBL" id="CBTJ020000057">
    <property type="protein sequence ID" value="CDI03399.1"/>
    <property type="molecule type" value="Genomic_DNA"/>
</dbReference>
<comment type="similarity">
    <text evidence="1">Belongs to the LcrH/SycD chaperone family.</text>
</comment>
<dbReference type="OrthoDB" id="8591320at2"/>
<dbReference type="STRING" id="1400863.BN873_490008"/>
<dbReference type="AlphaFoldDB" id="W6M9T2"/>